<keyword evidence="1 2" id="KW-0808">Transferase</keyword>
<evidence type="ECO:0000256" key="3">
    <source>
        <dbReference type="SAM" id="Phobius"/>
    </source>
</evidence>
<feature type="transmembrane region" description="Helical" evidence="3">
    <location>
        <begin position="154"/>
        <end position="180"/>
    </location>
</feature>
<dbReference type="OrthoDB" id="9796672at2"/>
<accession>D9RZI3</accession>
<dbReference type="GO" id="GO:0016780">
    <property type="term" value="F:phosphotransferase activity, for other substituted phosphate groups"/>
    <property type="evidence" value="ECO:0007669"/>
    <property type="project" value="InterPro"/>
</dbReference>
<dbReference type="GO" id="GO:0008654">
    <property type="term" value="P:phospholipid biosynthetic process"/>
    <property type="evidence" value="ECO:0007669"/>
    <property type="project" value="InterPro"/>
</dbReference>
<dbReference type="GO" id="GO:0016020">
    <property type="term" value="C:membrane"/>
    <property type="evidence" value="ECO:0007669"/>
    <property type="project" value="InterPro"/>
</dbReference>
<dbReference type="HOGENOM" id="CLU_080384_2_0_9"/>
<keyword evidence="5" id="KW-1185">Reference proteome</keyword>
<sequence length="198" mass="21846">MLDTGARKFFQPYFTKLARMLVWLGLTPNAVTAAAFAMGLLGAAALYFDLREEALVLLWLSGLADVLDGTVARLTGRSSPFGALLDLIFDRIVEMGYITVMAARMPEARMASIFLLCSIIFSFSVFLASGALISKKTEKAFYYQPGLAERTETFLVFSLAILMPQSTALIFNIFTAMIVFTGIQRMAEVYGYLKKLQG</sequence>
<dbReference type="Proteomes" id="UP000000272">
    <property type="component" value="Chromosome"/>
</dbReference>
<dbReference type="EMBL" id="CP002131">
    <property type="protein sequence ID" value="ADL06881.1"/>
    <property type="molecule type" value="Genomic_DNA"/>
</dbReference>
<reference evidence="4 5" key="1">
    <citation type="journal article" date="2010" name="Stand. Genomic Sci.">
        <title>Complete genome sequence of Thermosediminibacter oceani type strain (JW/IW-1228P).</title>
        <authorList>
            <person name="Pitluck S."/>
            <person name="Yasawong M."/>
            <person name="Munk C."/>
            <person name="Nolan M."/>
            <person name="Lapidus A."/>
            <person name="Lucas S."/>
            <person name="Glavina Del Rio T."/>
            <person name="Tice H."/>
            <person name="Cheng J.F."/>
            <person name="Bruce D."/>
            <person name="Detter C."/>
            <person name="Tapia R."/>
            <person name="Han C."/>
            <person name="Goodwin L."/>
            <person name="Liolios K."/>
            <person name="Ivanova N."/>
            <person name="Mavromatis K."/>
            <person name="Mikhailova N."/>
            <person name="Pati A."/>
            <person name="Chen A."/>
            <person name="Palaniappan K."/>
            <person name="Land M."/>
            <person name="Hauser L."/>
            <person name="Chang Y.J."/>
            <person name="Jeffries C.D."/>
            <person name="Rohde M."/>
            <person name="Spring S."/>
            <person name="Sikorski J."/>
            <person name="Goker M."/>
            <person name="Woyke T."/>
            <person name="Bristow J."/>
            <person name="Eisen J.A."/>
            <person name="Markowitz V."/>
            <person name="Hugenholtz P."/>
            <person name="Kyrpides N.C."/>
            <person name="Klenk H.P."/>
        </authorList>
    </citation>
    <scope>NUCLEOTIDE SEQUENCE [LARGE SCALE GENOMIC DNA]</scope>
    <source>
        <strain evidence="5">ATCC BAA-1034 / DSM 16646 / JW/IW-1228P</strain>
    </source>
</reference>
<dbReference type="Pfam" id="PF01066">
    <property type="entry name" value="CDP-OH_P_transf"/>
    <property type="match status" value="1"/>
</dbReference>
<keyword evidence="3" id="KW-0472">Membrane</keyword>
<dbReference type="AlphaFoldDB" id="D9RZI3"/>
<dbReference type="InterPro" id="IPR043130">
    <property type="entry name" value="CDP-OH_PTrfase_TM_dom"/>
</dbReference>
<evidence type="ECO:0000313" key="5">
    <source>
        <dbReference type="Proteomes" id="UP000000272"/>
    </source>
</evidence>
<feature type="transmembrane region" description="Helical" evidence="3">
    <location>
        <begin position="21"/>
        <end position="48"/>
    </location>
</feature>
<keyword evidence="3" id="KW-1133">Transmembrane helix</keyword>
<feature type="transmembrane region" description="Helical" evidence="3">
    <location>
        <begin position="113"/>
        <end position="134"/>
    </location>
</feature>
<dbReference type="InterPro" id="IPR048254">
    <property type="entry name" value="CDP_ALCOHOL_P_TRANSF_CS"/>
</dbReference>
<evidence type="ECO:0000256" key="2">
    <source>
        <dbReference type="RuleBase" id="RU003750"/>
    </source>
</evidence>
<dbReference type="eggNOG" id="COG0558">
    <property type="taxonomic scope" value="Bacteria"/>
</dbReference>
<proteinExistence type="inferred from homology"/>
<evidence type="ECO:0000256" key="1">
    <source>
        <dbReference type="ARBA" id="ARBA00022679"/>
    </source>
</evidence>
<evidence type="ECO:0000313" key="4">
    <source>
        <dbReference type="EMBL" id="ADL06881.1"/>
    </source>
</evidence>
<dbReference type="KEGG" id="toc:Toce_0089"/>
<name>D9RZI3_THEOJ</name>
<keyword evidence="3" id="KW-0812">Transmembrane</keyword>
<gene>
    <name evidence="4" type="ordered locus">Toce_0089</name>
</gene>
<organism evidence="4 5">
    <name type="scientific">Thermosediminibacter oceani (strain ATCC BAA-1034 / DSM 16646 / JW/IW-1228P)</name>
    <dbReference type="NCBI Taxonomy" id="555079"/>
    <lineage>
        <taxon>Bacteria</taxon>
        <taxon>Bacillati</taxon>
        <taxon>Bacillota</taxon>
        <taxon>Clostridia</taxon>
        <taxon>Thermosediminibacterales</taxon>
        <taxon>Thermosediminibacteraceae</taxon>
        <taxon>Thermosediminibacter</taxon>
    </lineage>
</organism>
<dbReference type="PROSITE" id="PS00379">
    <property type="entry name" value="CDP_ALCOHOL_P_TRANSF"/>
    <property type="match status" value="1"/>
</dbReference>
<dbReference type="RefSeq" id="WP_013274933.1">
    <property type="nucleotide sequence ID" value="NC_014377.1"/>
</dbReference>
<dbReference type="Gene3D" id="1.20.120.1760">
    <property type="match status" value="1"/>
</dbReference>
<dbReference type="InterPro" id="IPR000462">
    <property type="entry name" value="CDP-OH_P_trans"/>
</dbReference>
<protein>
    <submittedName>
        <fullName evidence="4">CDP-alcohol phosphatidyltransferase</fullName>
    </submittedName>
</protein>
<comment type="similarity">
    <text evidence="2">Belongs to the CDP-alcohol phosphatidyltransferase class-I family.</text>
</comment>
<dbReference type="STRING" id="555079.Toce_0089"/>